<evidence type="ECO:0000313" key="1">
    <source>
        <dbReference type="EMBL" id="OSQ35554.1"/>
    </source>
</evidence>
<reference evidence="1 2" key="1">
    <citation type="submission" date="2014-03" db="EMBL/GenBank/DDBJ databases">
        <title>The draft genome sequence of Thalassospira mesophila JCM 18969.</title>
        <authorList>
            <person name="Lai Q."/>
            <person name="Shao Z."/>
        </authorList>
    </citation>
    <scope>NUCLEOTIDE SEQUENCE [LARGE SCALE GENOMIC DNA]</scope>
    <source>
        <strain evidence="1 2">JCM 18969</strain>
    </source>
</reference>
<protein>
    <submittedName>
        <fullName evidence="1">Uncharacterized protein</fullName>
    </submittedName>
</protein>
<comment type="caution">
    <text evidence="1">The sequence shown here is derived from an EMBL/GenBank/DDBJ whole genome shotgun (WGS) entry which is preliminary data.</text>
</comment>
<sequence length="124" mass="13370">MICNLVMEKRVISGMRISNIVQVLAVAMLVVSFGKNAQAGQGSATTWSEKKCELFTKFGTEQGATGLGQAFLARQDQFIQSGCVARIHVCPTSQGELDYANRMSLLMINEGATGSFLPFLCDQG</sequence>
<accession>A0A1Y2KVG0</accession>
<dbReference type="Proteomes" id="UP000193391">
    <property type="component" value="Unassembled WGS sequence"/>
</dbReference>
<gene>
    <name evidence="1" type="ORF">TMES_20730</name>
</gene>
<organism evidence="1 2">
    <name type="scientific">Thalassospira mesophila</name>
    <dbReference type="NCBI Taxonomy" id="1293891"/>
    <lineage>
        <taxon>Bacteria</taxon>
        <taxon>Pseudomonadati</taxon>
        <taxon>Pseudomonadota</taxon>
        <taxon>Alphaproteobacteria</taxon>
        <taxon>Rhodospirillales</taxon>
        <taxon>Thalassospiraceae</taxon>
        <taxon>Thalassospira</taxon>
    </lineage>
</organism>
<dbReference type="EMBL" id="JFKA01000017">
    <property type="protein sequence ID" value="OSQ35554.1"/>
    <property type="molecule type" value="Genomic_DNA"/>
</dbReference>
<evidence type="ECO:0000313" key="2">
    <source>
        <dbReference type="Proteomes" id="UP000193391"/>
    </source>
</evidence>
<name>A0A1Y2KVG0_9PROT</name>
<keyword evidence="2" id="KW-1185">Reference proteome</keyword>
<dbReference type="AlphaFoldDB" id="A0A1Y2KVG0"/>
<proteinExistence type="predicted"/>